<keyword evidence="2" id="KW-1185">Reference proteome</keyword>
<accession>A0ABW8TCP3</accession>
<dbReference type="Proteomes" id="UP001623591">
    <property type="component" value="Unassembled WGS sequence"/>
</dbReference>
<evidence type="ECO:0000313" key="1">
    <source>
        <dbReference type="EMBL" id="MFL0248774.1"/>
    </source>
</evidence>
<organism evidence="1 2">
    <name type="scientific">Candidatus Clostridium stratigraminis</name>
    <dbReference type="NCBI Taxonomy" id="3381661"/>
    <lineage>
        <taxon>Bacteria</taxon>
        <taxon>Bacillati</taxon>
        <taxon>Bacillota</taxon>
        <taxon>Clostridia</taxon>
        <taxon>Eubacteriales</taxon>
        <taxon>Clostridiaceae</taxon>
        <taxon>Clostridium</taxon>
    </lineage>
</organism>
<gene>
    <name evidence="1" type="ORF">ACJDUG_17680</name>
</gene>
<proteinExistence type="predicted"/>
<comment type="caution">
    <text evidence="1">The sequence shown here is derived from an EMBL/GenBank/DDBJ whole genome shotgun (WGS) entry which is preliminary data.</text>
</comment>
<sequence length="129" mass="15026">MRNKILLSGLFLIALIVAYHLFNRPFNWRINEHEVKGILLNSTRVSDEQKSKLIKAYNDMTFVRRRKSTEGSTPKYVCNIELISGEIIDIQDVSTTNFIVDKQKEAKYTSYWTNSSSFYDIAENIIVKK</sequence>
<evidence type="ECO:0000313" key="2">
    <source>
        <dbReference type="Proteomes" id="UP001623591"/>
    </source>
</evidence>
<protein>
    <submittedName>
        <fullName evidence="1">Uncharacterized protein</fullName>
    </submittedName>
</protein>
<reference evidence="1 2" key="1">
    <citation type="submission" date="2024-11" db="EMBL/GenBank/DDBJ databases">
        <authorList>
            <person name="Heng Y.C."/>
            <person name="Lim A.C.H."/>
            <person name="Lee J.K.Y."/>
            <person name="Kittelmann S."/>
        </authorList>
    </citation>
    <scope>NUCLEOTIDE SEQUENCE [LARGE SCALE GENOMIC DNA]</scope>
    <source>
        <strain evidence="1 2">WILCCON 0185</strain>
    </source>
</reference>
<name>A0ABW8TCP3_9CLOT</name>
<dbReference type="EMBL" id="JBJHZZ010000039">
    <property type="protein sequence ID" value="MFL0248774.1"/>
    <property type="molecule type" value="Genomic_DNA"/>
</dbReference>